<proteinExistence type="predicted"/>
<keyword evidence="2" id="KW-1185">Reference proteome</keyword>
<gene>
    <name evidence="1" type="ORF">RDI58_001498</name>
</gene>
<protein>
    <submittedName>
        <fullName evidence="1">Uncharacterized protein</fullName>
    </submittedName>
</protein>
<evidence type="ECO:0000313" key="2">
    <source>
        <dbReference type="Proteomes" id="UP001371456"/>
    </source>
</evidence>
<comment type="caution">
    <text evidence="1">The sequence shown here is derived from an EMBL/GenBank/DDBJ whole genome shotgun (WGS) entry which is preliminary data.</text>
</comment>
<evidence type="ECO:0000313" key="1">
    <source>
        <dbReference type="EMBL" id="KAK6803714.1"/>
    </source>
</evidence>
<dbReference type="Proteomes" id="UP001371456">
    <property type="component" value="Unassembled WGS sequence"/>
</dbReference>
<accession>A0AAN8YQ73</accession>
<dbReference type="EMBL" id="JBANQN010000001">
    <property type="protein sequence ID" value="KAK6803714.1"/>
    <property type="molecule type" value="Genomic_DNA"/>
</dbReference>
<organism evidence="1 2">
    <name type="scientific">Solanum bulbocastanum</name>
    <name type="common">Wild potato</name>
    <dbReference type="NCBI Taxonomy" id="147425"/>
    <lineage>
        <taxon>Eukaryota</taxon>
        <taxon>Viridiplantae</taxon>
        <taxon>Streptophyta</taxon>
        <taxon>Embryophyta</taxon>
        <taxon>Tracheophyta</taxon>
        <taxon>Spermatophyta</taxon>
        <taxon>Magnoliopsida</taxon>
        <taxon>eudicotyledons</taxon>
        <taxon>Gunneridae</taxon>
        <taxon>Pentapetalae</taxon>
        <taxon>asterids</taxon>
        <taxon>lamiids</taxon>
        <taxon>Solanales</taxon>
        <taxon>Solanaceae</taxon>
        <taxon>Solanoideae</taxon>
        <taxon>Solaneae</taxon>
        <taxon>Solanum</taxon>
    </lineage>
</organism>
<sequence length="11" mass="1199">MSPSMSRTISC</sequence>
<name>A0AAN8YQ73_SOLBU</name>
<reference evidence="1 2" key="1">
    <citation type="submission" date="2024-02" db="EMBL/GenBank/DDBJ databases">
        <title>de novo genome assembly of Solanum bulbocastanum strain 11H21.</title>
        <authorList>
            <person name="Hosaka A.J."/>
        </authorList>
    </citation>
    <scope>NUCLEOTIDE SEQUENCE [LARGE SCALE GENOMIC DNA]</scope>
    <source>
        <tissue evidence="1">Young leaves</tissue>
    </source>
</reference>